<keyword evidence="4" id="KW-0249">Electron transport</keyword>
<protein>
    <submittedName>
        <fullName evidence="12">Uncharacterized protein</fullName>
    </submittedName>
</protein>
<dbReference type="InterPro" id="IPR057443">
    <property type="entry name" value="At5g54830-like"/>
</dbReference>
<feature type="chain" id="PRO_5036275895" evidence="8">
    <location>
        <begin position="25"/>
        <end position="913"/>
    </location>
</feature>
<feature type="domain" description="DOMON" evidence="9">
    <location>
        <begin position="196"/>
        <end position="340"/>
    </location>
</feature>
<keyword evidence="8" id="KW-0732">Signal</keyword>
<organism evidence="12 13">
    <name type="scientific">Ceratopteris richardii</name>
    <name type="common">Triangle waterfern</name>
    <dbReference type="NCBI Taxonomy" id="49495"/>
    <lineage>
        <taxon>Eukaryota</taxon>
        <taxon>Viridiplantae</taxon>
        <taxon>Streptophyta</taxon>
        <taxon>Embryophyta</taxon>
        <taxon>Tracheophyta</taxon>
        <taxon>Polypodiopsida</taxon>
        <taxon>Polypodiidae</taxon>
        <taxon>Polypodiales</taxon>
        <taxon>Pteridineae</taxon>
        <taxon>Pteridaceae</taxon>
        <taxon>Parkerioideae</taxon>
        <taxon>Ceratopteris</taxon>
    </lineage>
</organism>
<dbReference type="InterPro" id="IPR006593">
    <property type="entry name" value="Cyt_b561/ferric_Rdtase_TM"/>
</dbReference>
<feature type="domain" description="DM13" evidence="11">
    <location>
        <begin position="41"/>
        <end position="144"/>
    </location>
</feature>
<dbReference type="PANTHER" id="PTHR47281">
    <property type="entry name" value="OS09G0557700 PROTEIN"/>
    <property type="match status" value="1"/>
</dbReference>
<gene>
    <name evidence="12" type="ORF">KP509_18G063500</name>
</gene>
<evidence type="ECO:0000259" key="9">
    <source>
        <dbReference type="PROSITE" id="PS50836"/>
    </source>
</evidence>
<dbReference type="CDD" id="cd08760">
    <property type="entry name" value="Cyt_b561_FRRS1_like"/>
    <property type="match status" value="1"/>
</dbReference>
<feature type="transmembrane region" description="Helical" evidence="7">
    <location>
        <begin position="722"/>
        <end position="743"/>
    </location>
</feature>
<dbReference type="SMART" id="SM00665">
    <property type="entry name" value="B561"/>
    <property type="match status" value="1"/>
</dbReference>
<keyword evidence="3 7" id="KW-0812">Transmembrane</keyword>
<evidence type="ECO:0000256" key="7">
    <source>
        <dbReference type="SAM" id="Phobius"/>
    </source>
</evidence>
<dbReference type="SMART" id="SM00686">
    <property type="entry name" value="DM13"/>
    <property type="match status" value="1"/>
</dbReference>
<evidence type="ECO:0000256" key="5">
    <source>
        <dbReference type="ARBA" id="ARBA00022989"/>
    </source>
</evidence>
<feature type="signal peptide" evidence="8">
    <location>
        <begin position="1"/>
        <end position="24"/>
    </location>
</feature>
<evidence type="ECO:0000259" key="10">
    <source>
        <dbReference type="PROSITE" id="PS50939"/>
    </source>
</evidence>
<dbReference type="PROSITE" id="PS50939">
    <property type="entry name" value="CYTOCHROME_B561"/>
    <property type="match status" value="1"/>
</dbReference>
<reference evidence="12" key="1">
    <citation type="submission" date="2021-08" db="EMBL/GenBank/DDBJ databases">
        <title>WGS assembly of Ceratopteris richardii.</title>
        <authorList>
            <person name="Marchant D.B."/>
            <person name="Chen G."/>
            <person name="Jenkins J."/>
            <person name="Shu S."/>
            <person name="Leebens-Mack J."/>
            <person name="Grimwood J."/>
            <person name="Schmutz J."/>
            <person name="Soltis P."/>
            <person name="Soltis D."/>
            <person name="Chen Z.-H."/>
        </authorList>
    </citation>
    <scope>NUCLEOTIDE SEQUENCE</scope>
    <source>
        <strain evidence="12">Whitten #5841</strain>
        <tissue evidence="12">Leaf</tissue>
    </source>
</reference>
<evidence type="ECO:0000256" key="3">
    <source>
        <dbReference type="ARBA" id="ARBA00022692"/>
    </source>
</evidence>
<dbReference type="PANTHER" id="PTHR47281:SF1">
    <property type="entry name" value="OS09G0557700 PROTEIN"/>
    <property type="match status" value="1"/>
</dbReference>
<evidence type="ECO:0000256" key="8">
    <source>
        <dbReference type="SAM" id="SignalP"/>
    </source>
</evidence>
<feature type="transmembrane region" description="Helical" evidence="7">
    <location>
        <begin position="755"/>
        <end position="774"/>
    </location>
</feature>
<keyword evidence="2" id="KW-0813">Transport</keyword>
<accession>A0A8T2SS60</accession>
<comment type="subcellular location">
    <subcellularLocation>
        <location evidence="1">Membrane</location>
    </subcellularLocation>
</comment>
<feature type="domain" description="Cytochrome b561" evidence="10">
    <location>
        <begin position="653"/>
        <end position="851"/>
    </location>
</feature>
<dbReference type="PROSITE" id="PS50836">
    <property type="entry name" value="DOMON"/>
    <property type="match status" value="2"/>
</dbReference>
<feature type="transmembrane region" description="Helical" evidence="7">
    <location>
        <begin position="686"/>
        <end position="710"/>
    </location>
</feature>
<evidence type="ECO:0000256" key="1">
    <source>
        <dbReference type="ARBA" id="ARBA00004370"/>
    </source>
</evidence>
<dbReference type="InterPro" id="IPR019545">
    <property type="entry name" value="DM13_domain"/>
</dbReference>
<proteinExistence type="predicted"/>
<name>A0A8T2SS60_CERRI</name>
<feature type="domain" description="DOMON" evidence="9">
    <location>
        <begin position="527"/>
        <end position="645"/>
    </location>
</feature>
<dbReference type="EMBL" id="CM035423">
    <property type="protein sequence ID" value="KAH7366102.1"/>
    <property type="molecule type" value="Genomic_DNA"/>
</dbReference>
<dbReference type="Gene3D" id="1.20.120.1770">
    <property type="match status" value="1"/>
</dbReference>
<evidence type="ECO:0000256" key="2">
    <source>
        <dbReference type="ARBA" id="ARBA00022448"/>
    </source>
</evidence>
<dbReference type="Proteomes" id="UP000825935">
    <property type="component" value="Chromosome 18"/>
</dbReference>
<keyword evidence="6 7" id="KW-0472">Membrane</keyword>
<keyword evidence="5 7" id="KW-1133">Transmembrane helix</keyword>
<evidence type="ECO:0000256" key="4">
    <source>
        <dbReference type="ARBA" id="ARBA00022982"/>
    </source>
</evidence>
<dbReference type="CDD" id="cd09631">
    <property type="entry name" value="DOMON_DOH"/>
    <property type="match status" value="2"/>
</dbReference>
<feature type="transmembrane region" description="Helical" evidence="7">
    <location>
        <begin position="830"/>
        <end position="850"/>
    </location>
</feature>
<dbReference type="InterPro" id="IPR045266">
    <property type="entry name" value="DOH_DOMON"/>
</dbReference>
<dbReference type="AlphaFoldDB" id="A0A8T2SS60"/>
<dbReference type="SMART" id="SM00664">
    <property type="entry name" value="DoH"/>
    <property type="match status" value="2"/>
</dbReference>
<dbReference type="Pfam" id="PF10517">
    <property type="entry name" value="DM13"/>
    <property type="match status" value="1"/>
</dbReference>
<dbReference type="Pfam" id="PF03351">
    <property type="entry name" value="DOMON"/>
    <property type="match status" value="2"/>
</dbReference>
<dbReference type="PROSITE" id="PS51549">
    <property type="entry name" value="DM13"/>
    <property type="match status" value="1"/>
</dbReference>
<dbReference type="OMA" id="LTYVRCR"/>
<dbReference type="Pfam" id="PF25489">
    <property type="entry name" value="At5g54830"/>
    <property type="match status" value="1"/>
</dbReference>
<evidence type="ECO:0000259" key="11">
    <source>
        <dbReference type="PROSITE" id="PS51549"/>
    </source>
</evidence>
<dbReference type="InterPro" id="IPR045879">
    <property type="entry name" value="B561A"/>
</dbReference>
<dbReference type="OrthoDB" id="2448405at2759"/>
<dbReference type="InterPro" id="IPR005018">
    <property type="entry name" value="DOMON_domain"/>
</dbReference>
<dbReference type="Pfam" id="PF03188">
    <property type="entry name" value="Cytochrom_B561"/>
    <property type="match status" value="1"/>
</dbReference>
<sequence>MIPSCWSLVCSFLVVGVFCLCGSARQMEDANGNCTKFSPLVGYTAQLSMLQHQLRGQIEVLNDCSFRVTRFDMLAGKDVYWWGAKDENFQNMTDGFVISRTHLNRTFVNESMVVTLEDCTWDDFRVLGVWDVALEADYGHIVFPTSDTITAMTPTLAPAMSPHPALPPSSSEDKNARLFSVKNQPTMFDNCIVLSSIYRLRWTLNAETGTVDLGVEAAVPDTHYMAFGWAKPGSTSAFMLNADVVLAGFQNHTTPFVDDYYISKYGECTWDQDVPSGVCPDSAYSQNDNSSSNRTDLKFIHGQWQDGVAFMRYQKTLQSDSQFDIGINATSEMVAIWALGLMKQPDSLRPLYLPEKHTSFGHVSLNLSDTVDGCKGPLQAPNSDDLDLIVAEAGVPIVVSVGPATHYPNPPHPDEVIYLNEVEAPVLKVERGVQVTFSVQAGHEVAFYISESPLGGEPSENVTIFAGGSDAQGVPATPYPLVWKPDRFTPDEVYYHSYFQKKMGWKIQVVDGGLTDMYNSTVYLADQKVKLYWMITEAGISFAVRAVPKSGYVAIGFGESMVNTFAYVGWLEDDTCKVGTYWIDGRDSGSIHRTNESLTDVQCAQQNGMITFQFSRPLDPHCTGHQECRNVIDPSIPLKIVWAIGTHWSADHLTSSNMHSSKSSKYMSVHLTKGVAEPEQELRPVLAVHGFMMFLAWALLFPGGVLAARYLRHLKDDGWFQIHVYAQYSGIAIMLLGVLFAIAEKGEFHTGSLHVKLGLTSIFFACMQPINAFFRPKKAAPGERPSTARVVWLFVHRYTGGLALLVGFVTLWTGIVALRNEYAGDQMRGLGWALAGWLFCVATLTIYLEYRGFRHGQYGRESSFAKGDWIMANNEDDDSANLLRSNQPLSTAAGSGEVQLYPGKQMEVQLQTL</sequence>
<evidence type="ECO:0000313" key="13">
    <source>
        <dbReference type="Proteomes" id="UP000825935"/>
    </source>
</evidence>
<dbReference type="EMBL" id="CM035423">
    <property type="protein sequence ID" value="KAH7366101.1"/>
    <property type="molecule type" value="Genomic_DNA"/>
</dbReference>
<feature type="transmembrane region" description="Helical" evidence="7">
    <location>
        <begin position="795"/>
        <end position="818"/>
    </location>
</feature>
<comment type="caution">
    <text evidence="12">The sequence shown here is derived from an EMBL/GenBank/DDBJ whole genome shotgun (WGS) entry which is preliminary data.</text>
</comment>
<evidence type="ECO:0000256" key="6">
    <source>
        <dbReference type="ARBA" id="ARBA00023136"/>
    </source>
</evidence>
<dbReference type="GO" id="GO:0016020">
    <property type="term" value="C:membrane"/>
    <property type="evidence" value="ECO:0007669"/>
    <property type="project" value="UniProtKB-SubCell"/>
</dbReference>
<keyword evidence="13" id="KW-1185">Reference proteome</keyword>
<evidence type="ECO:0000313" key="12">
    <source>
        <dbReference type="EMBL" id="KAH7366102.1"/>
    </source>
</evidence>